<dbReference type="Gene3D" id="1.10.357.10">
    <property type="entry name" value="Tetracycline Repressor, domain 2"/>
    <property type="match status" value="1"/>
</dbReference>
<evidence type="ECO:0000256" key="1">
    <source>
        <dbReference type="ARBA" id="ARBA00023015"/>
    </source>
</evidence>
<gene>
    <name evidence="6" type="ORF">SAMN05216227_10715</name>
</gene>
<keyword evidence="2 4" id="KW-0238">DNA-binding</keyword>
<feature type="domain" description="HTH tetR-type" evidence="5">
    <location>
        <begin position="9"/>
        <end position="69"/>
    </location>
</feature>
<organism evidence="6 7">
    <name type="scientific">Pseudorhodobacter antarcticus</name>
    <dbReference type="NCBI Taxonomy" id="1077947"/>
    <lineage>
        <taxon>Bacteria</taxon>
        <taxon>Pseudomonadati</taxon>
        <taxon>Pseudomonadota</taxon>
        <taxon>Alphaproteobacteria</taxon>
        <taxon>Rhodobacterales</taxon>
        <taxon>Paracoccaceae</taxon>
        <taxon>Pseudorhodobacter</taxon>
    </lineage>
</organism>
<dbReference type="InterPro" id="IPR050109">
    <property type="entry name" value="HTH-type_TetR-like_transc_reg"/>
</dbReference>
<dbReference type="SUPFAM" id="SSF48498">
    <property type="entry name" value="Tetracyclin repressor-like, C-terminal domain"/>
    <property type="match status" value="1"/>
</dbReference>
<dbReference type="SUPFAM" id="SSF46689">
    <property type="entry name" value="Homeodomain-like"/>
    <property type="match status" value="1"/>
</dbReference>
<feature type="DNA-binding region" description="H-T-H motif" evidence="4">
    <location>
        <begin position="32"/>
        <end position="51"/>
    </location>
</feature>
<dbReference type="InterPro" id="IPR009057">
    <property type="entry name" value="Homeodomain-like_sf"/>
</dbReference>
<reference evidence="6 7" key="1">
    <citation type="submission" date="2016-10" db="EMBL/GenBank/DDBJ databases">
        <authorList>
            <person name="de Groot N.N."/>
        </authorList>
    </citation>
    <scope>NUCLEOTIDE SEQUENCE [LARGE SCALE GENOMIC DNA]</scope>
    <source>
        <strain evidence="6 7">CGMCC 1.10836</strain>
    </source>
</reference>
<evidence type="ECO:0000256" key="4">
    <source>
        <dbReference type="PROSITE-ProRule" id="PRU00335"/>
    </source>
</evidence>
<dbReference type="PROSITE" id="PS50977">
    <property type="entry name" value="HTH_TETR_2"/>
    <property type="match status" value="1"/>
</dbReference>
<name>A0A1H8N4Z3_9RHOB</name>
<evidence type="ECO:0000259" key="5">
    <source>
        <dbReference type="PROSITE" id="PS50977"/>
    </source>
</evidence>
<dbReference type="PANTHER" id="PTHR30055:SF234">
    <property type="entry name" value="HTH-TYPE TRANSCRIPTIONAL REGULATOR BETI"/>
    <property type="match status" value="1"/>
</dbReference>
<evidence type="ECO:0000256" key="3">
    <source>
        <dbReference type="ARBA" id="ARBA00023163"/>
    </source>
</evidence>
<dbReference type="Pfam" id="PF00440">
    <property type="entry name" value="TetR_N"/>
    <property type="match status" value="1"/>
</dbReference>
<proteinExistence type="predicted"/>
<dbReference type="InterPro" id="IPR036271">
    <property type="entry name" value="Tet_transcr_reg_TetR-rel_C_sf"/>
</dbReference>
<dbReference type="GO" id="GO:0003700">
    <property type="term" value="F:DNA-binding transcription factor activity"/>
    <property type="evidence" value="ECO:0007669"/>
    <property type="project" value="TreeGrafter"/>
</dbReference>
<dbReference type="EMBL" id="FOCO01000071">
    <property type="protein sequence ID" value="SEO24721.1"/>
    <property type="molecule type" value="Genomic_DNA"/>
</dbReference>
<dbReference type="PANTHER" id="PTHR30055">
    <property type="entry name" value="HTH-TYPE TRANSCRIPTIONAL REGULATOR RUTR"/>
    <property type="match status" value="1"/>
</dbReference>
<dbReference type="InterPro" id="IPR001647">
    <property type="entry name" value="HTH_TetR"/>
</dbReference>
<dbReference type="Proteomes" id="UP000183002">
    <property type="component" value="Unassembled WGS sequence"/>
</dbReference>
<evidence type="ECO:0000313" key="6">
    <source>
        <dbReference type="EMBL" id="SEO24721.1"/>
    </source>
</evidence>
<dbReference type="GO" id="GO:0000976">
    <property type="term" value="F:transcription cis-regulatory region binding"/>
    <property type="evidence" value="ECO:0007669"/>
    <property type="project" value="TreeGrafter"/>
</dbReference>
<keyword evidence="7" id="KW-1185">Reference proteome</keyword>
<keyword evidence="3" id="KW-0804">Transcription</keyword>
<keyword evidence="1" id="KW-0805">Transcription regulation</keyword>
<accession>A0A1H8N4Z3</accession>
<dbReference type="PRINTS" id="PR00455">
    <property type="entry name" value="HTHTETR"/>
</dbReference>
<dbReference type="STRING" id="1077947.SAMN05216227_10715"/>
<sequence>MSAEPQPIHPRKLEIVEAAVTCFLEKGYHQTGVRDIVGQAGISLGNLYNHFKGKEAILVFIAKIEGQELSDFIDRLSDNDDPRATLGWFITDYAAYVSLPENALLGAEILTESLRNPAIADVFGRNRSRLIAALAGCITQGTKSGIFAPQVDPHMVACLILDALEGKGLRSLSSPSGDNLTRDAIGSFILNGLKP</sequence>
<evidence type="ECO:0000256" key="2">
    <source>
        <dbReference type="ARBA" id="ARBA00023125"/>
    </source>
</evidence>
<dbReference type="AlphaFoldDB" id="A0A1H8N4Z3"/>
<dbReference type="RefSeq" id="WP_050518106.1">
    <property type="nucleotide sequence ID" value="NZ_FOCO01000071.1"/>
</dbReference>
<protein>
    <submittedName>
        <fullName evidence="6">Transcriptional regulator, TetR family</fullName>
    </submittedName>
</protein>
<evidence type="ECO:0000313" key="7">
    <source>
        <dbReference type="Proteomes" id="UP000183002"/>
    </source>
</evidence>